<dbReference type="EMBL" id="CP120956">
    <property type="protein sequence ID" value="WFF79328.1"/>
    <property type="molecule type" value="Genomic_DNA"/>
</dbReference>
<name>A0AAX3SH52_9BURK</name>
<dbReference type="AlphaFoldDB" id="A0AAX3SH52"/>
<accession>A0AAX3SH52</accession>
<evidence type="ECO:0000313" key="2">
    <source>
        <dbReference type="Proteomes" id="UP001219066"/>
    </source>
</evidence>
<dbReference type="RefSeq" id="WP_043790297.1">
    <property type="nucleotide sequence ID" value="NZ_CP120956.1"/>
</dbReference>
<organism evidence="1 2">
    <name type="scientific">Delftia tsuruhatensis</name>
    <dbReference type="NCBI Taxonomy" id="180282"/>
    <lineage>
        <taxon>Bacteria</taxon>
        <taxon>Pseudomonadati</taxon>
        <taxon>Pseudomonadota</taxon>
        <taxon>Betaproteobacteria</taxon>
        <taxon>Burkholderiales</taxon>
        <taxon>Comamonadaceae</taxon>
        <taxon>Delftia</taxon>
    </lineage>
</organism>
<dbReference type="Proteomes" id="UP001219066">
    <property type="component" value="Chromosome"/>
</dbReference>
<sequence length="95" mass="10572">MPNPEKLNLTQICEEFAPVFKLSAEGLAFLRVPHEIERRAVLLRKTQLVILTDALIDFLYVKREEFLAGPTPRVPAIPAPTIQHLPADDTEGGAI</sequence>
<proteinExistence type="predicted"/>
<gene>
    <name evidence="1" type="ORF">PYR84_20580</name>
</gene>
<evidence type="ECO:0008006" key="3">
    <source>
        <dbReference type="Google" id="ProtNLM"/>
    </source>
</evidence>
<evidence type="ECO:0000313" key="1">
    <source>
        <dbReference type="EMBL" id="WFF79328.1"/>
    </source>
</evidence>
<reference evidence="1" key="1">
    <citation type="submission" date="2023-03" db="EMBL/GenBank/DDBJ databases">
        <title>Synergistic degradation of erythromycin by symbiotic bacteria Ery-6A and Ery-6B and application in simulated water remediation.</title>
        <authorList>
            <person name="Xu S."/>
        </authorList>
    </citation>
    <scope>NUCLEOTIDE SEQUENCE</scope>
    <source>
        <strain evidence="1">Ery-6A</strain>
    </source>
</reference>
<protein>
    <recommendedName>
        <fullName evidence="3">Pyocin activator protein PrtN</fullName>
    </recommendedName>
</protein>